<dbReference type="InterPro" id="IPR026022">
    <property type="entry name" value="PhoU_dom"/>
</dbReference>
<organism evidence="2 3">
    <name type="scientific">Actinomarinicola tropica</name>
    <dbReference type="NCBI Taxonomy" id="2789776"/>
    <lineage>
        <taxon>Bacteria</taxon>
        <taxon>Bacillati</taxon>
        <taxon>Actinomycetota</taxon>
        <taxon>Acidimicrobiia</taxon>
        <taxon>Acidimicrobiales</taxon>
        <taxon>Iamiaceae</taxon>
        <taxon>Actinomarinicola</taxon>
    </lineage>
</organism>
<dbReference type="Proteomes" id="UP000334019">
    <property type="component" value="Chromosome"/>
</dbReference>
<feature type="domain" description="PhoU" evidence="1">
    <location>
        <begin position="21"/>
        <end position="105"/>
    </location>
</feature>
<name>A0A5Q2RI27_9ACTN</name>
<protein>
    <recommendedName>
        <fullName evidence="1">PhoU domain-containing protein</fullName>
    </recommendedName>
</protein>
<evidence type="ECO:0000313" key="3">
    <source>
        <dbReference type="Proteomes" id="UP000334019"/>
    </source>
</evidence>
<dbReference type="PANTHER" id="PTHR42930">
    <property type="entry name" value="PHOSPHATE-SPECIFIC TRANSPORT SYSTEM ACCESSORY PROTEIN PHOU"/>
    <property type="match status" value="1"/>
</dbReference>
<dbReference type="Pfam" id="PF01895">
    <property type="entry name" value="PhoU"/>
    <property type="match status" value="1"/>
</dbReference>
<dbReference type="PANTHER" id="PTHR42930:SF3">
    <property type="entry name" value="PHOSPHATE-SPECIFIC TRANSPORT SYSTEM ACCESSORY PROTEIN PHOU"/>
    <property type="match status" value="1"/>
</dbReference>
<gene>
    <name evidence="2" type="ORF">GH723_00200</name>
</gene>
<dbReference type="GO" id="GO:0030643">
    <property type="term" value="P:intracellular phosphate ion homeostasis"/>
    <property type="evidence" value="ECO:0007669"/>
    <property type="project" value="InterPro"/>
</dbReference>
<dbReference type="SUPFAM" id="SSF109755">
    <property type="entry name" value="PhoU-like"/>
    <property type="match status" value="1"/>
</dbReference>
<dbReference type="GO" id="GO:0045936">
    <property type="term" value="P:negative regulation of phosphate metabolic process"/>
    <property type="evidence" value="ECO:0007669"/>
    <property type="project" value="InterPro"/>
</dbReference>
<dbReference type="InterPro" id="IPR028366">
    <property type="entry name" value="PhoU"/>
</dbReference>
<dbReference type="KEGG" id="atq:GH723_00200"/>
<dbReference type="RefSeq" id="WP_153757763.1">
    <property type="nucleotide sequence ID" value="NZ_CP045851.1"/>
</dbReference>
<reference evidence="2 3" key="1">
    <citation type="submission" date="2019-11" db="EMBL/GenBank/DDBJ databases">
        <authorList>
            <person name="He Y."/>
        </authorList>
    </citation>
    <scope>NUCLEOTIDE SEQUENCE [LARGE SCALE GENOMIC DNA]</scope>
    <source>
        <strain evidence="2 3">SCSIO 58843</strain>
    </source>
</reference>
<proteinExistence type="predicted"/>
<dbReference type="InterPro" id="IPR038078">
    <property type="entry name" value="PhoU-like_sf"/>
</dbReference>
<dbReference type="EMBL" id="CP045851">
    <property type="protein sequence ID" value="QGG93657.1"/>
    <property type="molecule type" value="Genomic_DNA"/>
</dbReference>
<dbReference type="AlphaFoldDB" id="A0A5Q2RI27"/>
<sequence length="224" mass="25024">MVLSFFRRGESGMEQITQRVVDMLHDARHSFDLATSALVDGVPAGDVADDLHATDERINRAEQELRRELIVHVAVHGGDDIGDVLGYTLLIKKIERIGDQAKNIWDMAGEGVSFAEADDREEYASGLRAISEMVDEVAELIVDPDPDRIAAFRARADAMRVAEEARIREFMHSDEPGHWAVPRAVLHRYLKRVVANLGGVVTTLTEPVQTQDYFDEGRTDIDDD</sequence>
<evidence type="ECO:0000313" key="2">
    <source>
        <dbReference type="EMBL" id="QGG93657.1"/>
    </source>
</evidence>
<evidence type="ECO:0000259" key="1">
    <source>
        <dbReference type="Pfam" id="PF01895"/>
    </source>
</evidence>
<keyword evidence="3" id="KW-1185">Reference proteome</keyword>
<dbReference type="Gene3D" id="1.20.58.220">
    <property type="entry name" value="Phosphate transport system protein phou homolog 2, domain 2"/>
    <property type="match status" value="1"/>
</dbReference>
<accession>A0A5Q2RI27</accession>